<gene>
    <name evidence="1" type="ORF">EXIGLDRAFT_770916</name>
</gene>
<evidence type="ECO:0000313" key="1">
    <source>
        <dbReference type="EMBL" id="KZV90348.1"/>
    </source>
</evidence>
<evidence type="ECO:0000313" key="2">
    <source>
        <dbReference type="Proteomes" id="UP000077266"/>
    </source>
</evidence>
<dbReference type="EMBL" id="KV426051">
    <property type="protein sequence ID" value="KZV90348.1"/>
    <property type="molecule type" value="Genomic_DNA"/>
</dbReference>
<accession>A0A165GD99</accession>
<protein>
    <submittedName>
        <fullName evidence="1">Uncharacterized protein</fullName>
    </submittedName>
</protein>
<dbReference type="Proteomes" id="UP000077266">
    <property type="component" value="Unassembled WGS sequence"/>
</dbReference>
<sequence>MTSIYDVFADKSDYVLDQKMAQAALATPEQSRGVLPWITEDPVIQVLDRPSPLVGEIRHNISQSSANTSLKTPPSALSDWDIVVKPNRREQQAFASFSAAVFSQ</sequence>
<dbReference type="AlphaFoldDB" id="A0A165GD99"/>
<reference evidence="1 2" key="1">
    <citation type="journal article" date="2016" name="Mol. Biol. Evol.">
        <title>Comparative Genomics of Early-Diverging Mushroom-Forming Fungi Provides Insights into the Origins of Lignocellulose Decay Capabilities.</title>
        <authorList>
            <person name="Nagy L.G."/>
            <person name="Riley R."/>
            <person name="Tritt A."/>
            <person name="Adam C."/>
            <person name="Daum C."/>
            <person name="Floudas D."/>
            <person name="Sun H."/>
            <person name="Yadav J.S."/>
            <person name="Pangilinan J."/>
            <person name="Larsson K.H."/>
            <person name="Matsuura K."/>
            <person name="Barry K."/>
            <person name="Labutti K."/>
            <person name="Kuo R."/>
            <person name="Ohm R.A."/>
            <person name="Bhattacharya S.S."/>
            <person name="Shirouzu T."/>
            <person name="Yoshinaga Y."/>
            <person name="Martin F.M."/>
            <person name="Grigoriev I.V."/>
            <person name="Hibbett D.S."/>
        </authorList>
    </citation>
    <scope>NUCLEOTIDE SEQUENCE [LARGE SCALE GENOMIC DNA]</scope>
    <source>
        <strain evidence="1 2">HHB12029</strain>
    </source>
</reference>
<dbReference type="InParanoid" id="A0A165GD99"/>
<organism evidence="1 2">
    <name type="scientific">Exidia glandulosa HHB12029</name>
    <dbReference type="NCBI Taxonomy" id="1314781"/>
    <lineage>
        <taxon>Eukaryota</taxon>
        <taxon>Fungi</taxon>
        <taxon>Dikarya</taxon>
        <taxon>Basidiomycota</taxon>
        <taxon>Agaricomycotina</taxon>
        <taxon>Agaricomycetes</taxon>
        <taxon>Auriculariales</taxon>
        <taxon>Exidiaceae</taxon>
        <taxon>Exidia</taxon>
    </lineage>
</organism>
<proteinExistence type="predicted"/>
<keyword evidence="2" id="KW-1185">Reference proteome</keyword>
<name>A0A165GD99_EXIGL</name>